<sequence>MFINSRIYLDEEFVVMTRNYFLQYTQLAIPEFRDTLIQHMESVKKVDYEEQSIIKSINTGSIGTESKEQDTSSRSGNDAHADDADIKPIYNEELMTEVQQTLINILCYGQQDTEQPEFQ</sequence>
<gene>
    <name evidence="2" type="ORF">Tco_0728489</name>
</gene>
<feature type="region of interest" description="Disordered" evidence="1">
    <location>
        <begin position="57"/>
        <end position="86"/>
    </location>
</feature>
<proteinExistence type="predicted"/>
<feature type="compositionally biased region" description="Basic and acidic residues" evidence="1">
    <location>
        <begin position="65"/>
        <end position="86"/>
    </location>
</feature>
<comment type="caution">
    <text evidence="2">The sequence shown here is derived from an EMBL/GenBank/DDBJ whole genome shotgun (WGS) entry which is preliminary data.</text>
</comment>
<keyword evidence="3" id="KW-1185">Reference proteome</keyword>
<reference evidence="2" key="1">
    <citation type="journal article" date="2022" name="Int. J. Mol. Sci.">
        <title>Draft Genome of Tanacetum Coccineum: Genomic Comparison of Closely Related Tanacetum-Family Plants.</title>
        <authorList>
            <person name="Yamashiro T."/>
            <person name="Shiraishi A."/>
            <person name="Nakayama K."/>
            <person name="Satake H."/>
        </authorList>
    </citation>
    <scope>NUCLEOTIDE SEQUENCE</scope>
</reference>
<dbReference type="EMBL" id="BQNB010010537">
    <property type="protein sequence ID" value="GJS78608.1"/>
    <property type="molecule type" value="Genomic_DNA"/>
</dbReference>
<evidence type="ECO:0000313" key="3">
    <source>
        <dbReference type="Proteomes" id="UP001151760"/>
    </source>
</evidence>
<name>A0ABQ4YPI9_9ASTR</name>
<reference evidence="2" key="2">
    <citation type="submission" date="2022-01" db="EMBL/GenBank/DDBJ databases">
        <authorList>
            <person name="Yamashiro T."/>
            <person name="Shiraishi A."/>
            <person name="Satake H."/>
            <person name="Nakayama K."/>
        </authorList>
    </citation>
    <scope>NUCLEOTIDE SEQUENCE</scope>
</reference>
<accession>A0ABQ4YPI9</accession>
<dbReference type="Proteomes" id="UP001151760">
    <property type="component" value="Unassembled WGS sequence"/>
</dbReference>
<organism evidence="2 3">
    <name type="scientific">Tanacetum coccineum</name>
    <dbReference type="NCBI Taxonomy" id="301880"/>
    <lineage>
        <taxon>Eukaryota</taxon>
        <taxon>Viridiplantae</taxon>
        <taxon>Streptophyta</taxon>
        <taxon>Embryophyta</taxon>
        <taxon>Tracheophyta</taxon>
        <taxon>Spermatophyta</taxon>
        <taxon>Magnoliopsida</taxon>
        <taxon>eudicotyledons</taxon>
        <taxon>Gunneridae</taxon>
        <taxon>Pentapetalae</taxon>
        <taxon>asterids</taxon>
        <taxon>campanulids</taxon>
        <taxon>Asterales</taxon>
        <taxon>Asteraceae</taxon>
        <taxon>Asteroideae</taxon>
        <taxon>Anthemideae</taxon>
        <taxon>Anthemidinae</taxon>
        <taxon>Tanacetum</taxon>
    </lineage>
</organism>
<protein>
    <submittedName>
        <fullName evidence="2">Uncharacterized protein</fullName>
    </submittedName>
</protein>
<evidence type="ECO:0000313" key="2">
    <source>
        <dbReference type="EMBL" id="GJS78608.1"/>
    </source>
</evidence>
<evidence type="ECO:0000256" key="1">
    <source>
        <dbReference type="SAM" id="MobiDB-lite"/>
    </source>
</evidence>